<protein>
    <recommendedName>
        <fullName evidence="3">Peptidase C39 domain-containing protein</fullName>
    </recommendedName>
</protein>
<sequence>MKKNKFIASFELSECGPACVAMLIEYFVKEYHYLNFEKHIVF</sequence>
<accession>A0A1S8S942</accession>
<evidence type="ECO:0008006" key="3">
    <source>
        <dbReference type="Google" id="ProtNLM"/>
    </source>
</evidence>
<dbReference type="AlphaFoldDB" id="A0A1S8S942"/>
<evidence type="ECO:0000313" key="1">
    <source>
        <dbReference type="EMBL" id="OOM61877.1"/>
    </source>
</evidence>
<gene>
    <name evidence="1" type="ORF">CLBCK_20520</name>
</gene>
<dbReference type="EMBL" id="LZZI01000029">
    <property type="protein sequence ID" value="OOM61877.1"/>
    <property type="molecule type" value="Genomic_DNA"/>
</dbReference>
<name>A0A1S8S942_CLOBE</name>
<dbReference type="Gene3D" id="3.90.70.10">
    <property type="entry name" value="Cysteine proteinases"/>
    <property type="match status" value="1"/>
</dbReference>
<evidence type="ECO:0000313" key="2">
    <source>
        <dbReference type="Proteomes" id="UP000190973"/>
    </source>
</evidence>
<comment type="caution">
    <text evidence="1">The sequence shown here is derived from an EMBL/GenBank/DDBJ whole genome shotgun (WGS) entry which is preliminary data.</text>
</comment>
<dbReference type="Proteomes" id="UP000190973">
    <property type="component" value="Unassembled WGS sequence"/>
</dbReference>
<organism evidence="1 2">
    <name type="scientific">Clostridium beijerinckii</name>
    <name type="common">Clostridium MP</name>
    <dbReference type="NCBI Taxonomy" id="1520"/>
    <lineage>
        <taxon>Bacteria</taxon>
        <taxon>Bacillati</taxon>
        <taxon>Bacillota</taxon>
        <taxon>Clostridia</taxon>
        <taxon>Eubacteriales</taxon>
        <taxon>Clostridiaceae</taxon>
        <taxon>Clostridium</taxon>
    </lineage>
</organism>
<reference evidence="1 2" key="1">
    <citation type="submission" date="2016-05" db="EMBL/GenBank/DDBJ databases">
        <title>Microbial solvent formation.</title>
        <authorList>
            <person name="Poehlein A."/>
            <person name="Montoya Solano J.D."/>
            <person name="Flitsch S."/>
            <person name="Krabben P."/>
            <person name="Duerre P."/>
            <person name="Daniel R."/>
        </authorList>
    </citation>
    <scope>NUCLEOTIDE SEQUENCE [LARGE SCALE GENOMIC DNA]</scope>
    <source>
        <strain evidence="1 2">DSM 53</strain>
    </source>
</reference>
<proteinExistence type="predicted"/>